<evidence type="ECO:0000256" key="1">
    <source>
        <dbReference type="SAM" id="Phobius"/>
    </source>
</evidence>
<dbReference type="EMBL" id="JACGWU010000004">
    <property type="protein sequence ID" value="MBA8829420.1"/>
    <property type="molecule type" value="Genomic_DNA"/>
</dbReference>
<protein>
    <recommendedName>
        <fullName evidence="4">DUF3618 domain-containing protein</fullName>
    </recommendedName>
</protein>
<comment type="caution">
    <text evidence="2">The sequence shown here is derived from an EMBL/GenBank/DDBJ whole genome shotgun (WGS) entry which is preliminary data.</text>
</comment>
<dbReference type="RefSeq" id="WP_182484854.1">
    <property type="nucleotide sequence ID" value="NZ_JACGWU010000004.1"/>
</dbReference>
<dbReference type="AlphaFoldDB" id="A0A7W3JUH2"/>
<gene>
    <name evidence="2" type="ORF">FB555_001525</name>
</gene>
<dbReference type="Proteomes" id="UP000524237">
    <property type="component" value="Unassembled WGS sequence"/>
</dbReference>
<proteinExistence type="predicted"/>
<reference evidence="2 3" key="1">
    <citation type="submission" date="2020-07" db="EMBL/GenBank/DDBJ databases">
        <title>Sequencing the genomes of 1000 actinobacteria strains.</title>
        <authorList>
            <person name="Klenk H.-P."/>
        </authorList>
    </citation>
    <scope>NUCLEOTIDE SEQUENCE [LARGE SCALE GENOMIC DNA]</scope>
    <source>
        <strain evidence="2 3">DSM 23737</strain>
    </source>
</reference>
<keyword evidence="1" id="KW-0812">Transmembrane</keyword>
<keyword evidence="1" id="KW-1133">Transmembrane helix</keyword>
<keyword evidence="3" id="KW-1185">Reference proteome</keyword>
<evidence type="ECO:0008006" key="4">
    <source>
        <dbReference type="Google" id="ProtNLM"/>
    </source>
</evidence>
<dbReference type="Pfam" id="PF12277">
    <property type="entry name" value="DUF3618"/>
    <property type="match status" value="1"/>
</dbReference>
<evidence type="ECO:0000313" key="3">
    <source>
        <dbReference type="Proteomes" id="UP000524237"/>
    </source>
</evidence>
<organism evidence="2 3">
    <name type="scientific">Alpinimonas psychrophila</name>
    <dbReference type="NCBI Taxonomy" id="748908"/>
    <lineage>
        <taxon>Bacteria</taxon>
        <taxon>Bacillati</taxon>
        <taxon>Actinomycetota</taxon>
        <taxon>Actinomycetes</taxon>
        <taxon>Micrococcales</taxon>
        <taxon>Microbacteriaceae</taxon>
        <taxon>Alpinimonas</taxon>
    </lineage>
</organism>
<name>A0A7W3JUH2_9MICO</name>
<accession>A0A7W3JUH2</accession>
<sequence length="92" mass="9915">MTSANPASVSGFTQEELIAHLKRTRAQLGATLDAVEEKVNVPKRLDKAATRLKGKLRIMRQENPVALAAIVAGAIAVVGLITYAGYRSITRR</sequence>
<feature type="transmembrane region" description="Helical" evidence="1">
    <location>
        <begin position="65"/>
        <end position="86"/>
    </location>
</feature>
<evidence type="ECO:0000313" key="2">
    <source>
        <dbReference type="EMBL" id="MBA8829420.1"/>
    </source>
</evidence>
<dbReference type="InterPro" id="IPR022062">
    <property type="entry name" value="DUF3618"/>
</dbReference>
<keyword evidence="1" id="KW-0472">Membrane</keyword>